<reference evidence="1 2" key="1">
    <citation type="journal article" date="2018" name="Nat. Genet.">
        <title>The Rosa genome provides new insights in the design of modern roses.</title>
        <authorList>
            <person name="Bendahmane M."/>
        </authorList>
    </citation>
    <scope>NUCLEOTIDE SEQUENCE [LARGE SCALE GENOMIC DNA]</scope>
    <source>
        <strain evidence="2">cv. Old Blush</strain>
    </source>
</reference>
<protein>
    <recommendedName>
        <fullName evidence="3">Retrotransposon gag domain-containing protein</fullName>
    </recommendedName>
</protein>
<accession>A0A2P6QWK2</accession>
<dbReference type="EMBL" id="PDCK01000042">
    <property type="protein sequence ID" value="PRQ38519.1"/>
    <property type="molecule type" value="Genomic_DNA"/>
</dbReference>
<dbReference type="AlphaFoldDB" id="A0A2P6QWK2"/>
<proteinExistence type="predicted"/>
<dbReference type="OrthoDB" id="1742322at2759"/>
<gene>
    <name evidence="1" type="ORF">RchiOBHm_Chr4g0414861</name>
</gene>
<comment type="caution">
    <text evidence="1">The sequence shown here is derived from an EMBL/GenBank/DDBJ whole genome shotgun (WGS) entry which is preliminary data.</text>
</comment>
<organism evidence="1 2">
    <name type="scientific">Rosa chinensis</name>
    <name type="common">China rose</name>
    <dbReference type="NCBI Taxonomy" id="74649"/>
    <lineage>
        <taxon>Eukaryota</taxon>
        <taxon>Viridiplantae</taxon>
        <taxon>Streptophyta</taxon>
        <taxon>Embryophyta</taxon>
        <taxon>Tracheophyta</taxon>
        <taxon>Spermatophyta</taxon>
        <taxon>Magnoliopsida</taxon>
        <taxon>eudicotyledons</taxon>
        <taxon>Gunneridae</taxon>
        <taxon>Pentapetalae</taxon>
        <taxon>rosids</taxon>
        <taxon>fabids</taxon>
        <taxon>Rosales</taxon>
        <taxon>Rosaceae</taxon>
        <taxon>Rosoideae</taxon>
        <taxon>Rosoideae incertae sedis</taxon>
        <taxon>Rosa</taxon>
    </lineage>
</organism>
<evidence type="ECO:0000313" key="1">
    <source>
        <dbReference type="EMBL" id="PRQ38519.1"/>
    </source>
</evidence>
<dbReference type="Gramene" id="PRQ38519">
    <property type="protein sequence ID" value="PRQ38519"/>
    <property type="gene ID" value="RchiOBHm_Chr4g0414861"/>
</dbReference>
<name>A0A2P6QWK2_ROSCH</name>
<keyword evidence="2" id="KW-1185">Reference proteome</keyword>
<evidence type="ECO:0008006" key="3">
    <source>
        <dbReference type="Google" id="ProtNLM"/>
    </source>
</evidence>
<dbReference type="Proteomes" id="UP000238479">
    <property type="component" value="Chromosome 4"/>
</dbReference>
<sequence length="397" mass="43426">MVKLKGAGGGGSVPQASGELSHVEFDLQVHKDETAARFSELQMTLNVYQESLNSFRTELMKELQTVKDNSAVAAAQINSSLLKFGSLPPTSGSPILVAREDSSSSTRALTTANGSISKPASASPLNLVGNNVALDTTCGTTTAMVDLSSEVNTTRVLVTNASGAIILQAISTGSAEERDLSRQKQQCSEAQNQTHYYQHTILGPQPLDQFLGPYSASSSNHVHAAPYFGNQNLSMSSADPFTMSYSGPYSHTLLNFAQATPPPLQKFSAQPMGTARPIFATTITQTPQFNVIGNVQNHSGPPYSQQQYTLFPPPQYFQQSPVTTWDPNLPTMKQMKLEFSVFSGGDPVEWLNKTEQFFEFYHIPEERKLAIATMHLTEKASDRWFMFKHEFPNSWPG</sequence>
<evidence type="ECO:0000313" key="2">
    <source>
        <dbReference type="Proteomes" id="UP000238479"/>
    </source>
</evidence>